<organism evidence="1 2">
    <name type="scientific">Pararcticibacter amylolyticus</name>
    <dbReference type="NCBI Taxonomy" id="2173175"/>
    <lineage>
        <taxon>Bacteria</taxon>
        <taxon>Pseudomonadati</taxon>
        <taxon>Bacteroidota</taxon>
        <taxon>Sphingobacteriia</taxon>
        <taxon>Sphingobacteriales</taxon>
        <taxon>Sphingobacteriaceae</taxon>
        <taxon>Pararcticibacter</taxon>
    </lineage>
</organism>
<dbReference type="Proteomes" id="UP000245647">
    <property type="component" value="Unassembled WGS sequence"/>
</dbReference>
<dbReference type="AlphaFoldDB" id="A0A2U2PE06"/>
<evidence type="ECO:0000313" key="1">
    <source>
        <dbReference type="EMBL" id="PWG79590.1"/>
    </source>
</evidence>
<dbReference type="Pfam" id="PF16407">
    <property type="entry name" value="PKD_2"/>
    <property type="match status" value="1"/>
</dbReference>
<sequence length="499" mass="54922">MKMVISLLFIKVSQLLNCKIMKFKILLILAISLTLYSSCKKDLGNYVYSPPSEPVVSGLKDITFPALIGDSLIIKPEVTLADANPVEDLDFEWQITVQEELRAAVYKGYPLKTIYNLGPGERRAVLVLTDKRNGLIYKYNFKIVGTTQFSDGDLVLSDDNGVAKLSYVKPDNSVMSDIYHALNNKSLPHQPVQLYYSKPLPYQPNTKEEYWVLCNDPEGSGVILDASSLLRRNDFNSQFFSPPVTVTPGYLEPFLGPVQMGTVPTGVINGKLYVGIQSTAPFADDYGKFANEQAGNYTMSKYFTHGSSFYIGFDLAAKAFITFGGDGTYAGTSYPLAPESAGFDPKNVGMSNLIFMKPAEGGSSYAFFKADDGNIYELSFSFPFSPTDRNFKALGKRVFKGSSLVNTDTKWVRTSLNVFYFSSNDKIYRYNPINEDLRVLTPDLAGKKVTMMKISANDNTLTVGVSGAVYTLDVSVGKTGNILNTVTGIPGNPVDMVIK</sequence>
<keyword evidence="2" id="KW-1185">Reference proteome</keyword>
<protein>
    <recommendedName>
        <fullName evidence="3">PKD-like family protein</fullName>
    </recommendedName>
</protein>
<proteinExistence type="predicted"/>
<dbReference type="EMBL" id="QEAS01000013">
    <property type="protein sequence ID" value="PWG79590.1"/>
    <property type="molecule type" value="Genomic_DNA"/>
</dbReference>
<evidence type="ECO:0000313" key="2">
    <source>
        <dbReference type="Proteomes" id="UP000245647"/>
    </source>
</evidence>
<accession>A0A2U2PE06</accession>
<evidence type="ECO:0008006" key="3">
    <source>
        <dbReference type="Google" id="ProtNLM"/>
    </source>
</evidence>
<dbReference type="InterPro" id="IPR032183">
    <property type="entry name" value="PKD-like"/>
</dbReference>
<comment type="caution">
    <text evidence="1">The sequence shown here is derived from an EMBL/GenBank/DDBJ whole genome shotgun (WGS) entry which is preliminary data.</text>
</comment>
<name>A0A2U2PE06_9SPHI</name>
<reference evidence="1 2" key="1">
    <citation type="submission" date="2018-04" db="EMBL/GenBank/DDBJ databases">
        <title>Pedobacter chongqingensis sp. nov., isolated from a rottenly hemp rope.</title>
        <authorList>
            <person name="Cai Y."/>
        </authorList>
    </citation>
    <scope>NUCLEOTIDE SEQUENCE [LARGE SCALE GENOMIC DNA]</scope>
    <source>
        <strain evidence="1 2">FJ4-8</strain>
    </source>
</reference>
<gene>
    <name evidence="1" type="ORF">DDR33_16110</name>
</gene>